<reference evidence="3" key="2">
    <citation type="journal article" date="2020" name="BMC">
        <title>Leishmania infection induces a limited differential gene expression in the sand fly midgut.</title>
        <authorList>
            <person name="Coutinho-Abreu I.V."/>
            <person name="Serafim T.D."/>
            <person name="Meneses C."/>
            <person name="Kamhawi S."/>
            <person name="Oliveira F."/>
            <person name="Valenzuela J.G."/>
        </authorList>
    </citation>
    <scope>NUCLEOTIDE SEQUENCE</scope>
    <source>
        <strain evidence="3">Jacobina</strain>
        <tissue evidence="3">Midgut</tissue>
    </source>
</reference>
<reference evidence="5" key="1">
    <citation type="submission" date="2012-05" db="EMBL/GenBank/DDBJ databases">
        <title>Whole Genome Assembly of Lutzomyia longipalpis.</title>
        <authorList>
            <person name="Richards S."/>
            <person name="Qu C."/>
            <person name="Dillon R."/>
            <person name="Worley K."/>
            <person name="Scherer S."/>
            <person name="Batterton M."/>
            <person name="Taylor A."/>
            <person name="Hawes A."/>
            <person name="Hernandez B."/>
            <person name="Kovar C."/>
            <person name="Mandapat C."/>
            <person name="Pham C."/>
            <person name="Qu C."/>
            <person name="Jing C."/>
            <person name="Bess C."/>
            <person name="Bandaranaike D."/>
            <person name="Ngo D."/>
            <person name="Ongeri F."/>
            <person name="Arias F."/>
            <person name="Lara F."/>
            <person name="Weissenberger G."/>
            <person name="Kamau G."/>
            <person name="Han H."/>
            <person name="Shen H."/>
            <person name="Dinh H."/>
            <person name="Khalil I."/>
            <person name="Jones J."/>
            <person name="Shafer J."/>
            <person name="Jayaseelan J."/>
            <person name="Quiroz J."/>
            <person name="Blankenburg K."/>
            <person name="Nguyen L."/>
            <person name="Jackson L."/>
            <person name="Francisco L."/>
            <person name="Tang L.-Y."/>
            <person name="Pu L.-L."/>
            <person name="Perales L."/>
            <person name="Lorensuhewa L."/>
            <person name="Munidasa M."/>
            <person name="Coyle M."/>
            <person name="Taylor M."/>
            <person name="Puazo M."/>
            <person name="Firestine M."/>
            <person name="Scheel M."/>
            <person name="Javaid M."/>
            <person name="Wang M."/>
            <person name="Li M."/>
            <person name="Tabassum N."/>
            <person name="Saada N."/>
            <person name="Osuji N."/>
            <person name="Aqrawi P."/>
            <person name="Fu Q."/>
            <person name="Thornton R."/>
            <person name="Raj R."/>
            <person name="Goodspeed R."/>
            <person name="Mata R."/>
            <person name="Najjar R."/>
            <person name="Gubbala S."/>
            <person name="Lee S."/>
            <person name="Denson S."/>
            <person name="Patil S."/>
            <person name="Macmil S."/>
            <person name="Qi S."/>
            <person name="Matskevitch T."/>
            <person name="Palculict T."/>
            <person name="Mathew T."/>
            <person name="Vee V."/>
            <person name="Velamala V."/>
            <person name="Korchina V."/>
            <person name="Cai W."/>
            <person name="Liu W."/>
            <person name="Dai W."/>
            <person name="Zou X."/>
            <person name="Zhu Y."/>
            <person name="Zhang Y."/>
            <person name="Wu Y.-Q."/>
            <person name="Xin Y."/>
            <person name="Nazarath L."/>
            <person name="Kovar C."/>
            <person name="Han Y."/>
            <person name="Muzny D."/>
            <person name="Gibbs R."/>
        </authorList>
    </citation>
    <scope>NUCLEOTIDE SEQUENCE [LARGE SCALE GENOMIC DNA]</scope>
    <source>
        <strain evidence="5">Jacobina</strain>
    </source>
</reference>
<name>A0A1B0CL44_LUTLO</name>
<dbReference type="PROSITE" id="PS50041">
    <property type="entry name" value="C_TYPE_LECTIN_2"/>
    <property type="match status" value="1"/>
</dbReference>
<dbReference type="InterPro" id="IPR018378">
    <property type="entry name" value="C-type_lectin_CS"/>
</dbReference>
<accession>A0A1B0CL44</accession>
<dbReference type="Gene3D" id="3.10.100.10">
    <property type="entry name" value="Mannose-Binding Protein A, subunit A"/>
    <property type="match status" value="1"/>
</dbReference>
<dbReference type="PROSITE" id="PS00615">
    <property type="entry name" value="C_TYPE_LECTIN_1"/>
    <property type="match status" value="1"/>
</dbReference>
<evidence type="ECO:0000256" key="1">
    <source>
        <dbReference type="ARBA" id="ARBA00023157"/>
    </source>
</evidence>
<sequence>MKYAFSELNWIDAYKFCETYNATLASIDNEEENKEIMKVIKDTIPHELDWWPVWIGGYKYNDGTTWRWISNGEEIRYSNWVSDQPDNWNNQENCLNTRYDGQWNDLTCTQTHYFICQVNESPCKCH</sequence>
<proteinExistence type="predicted"/>
<dbReference type="InterPro" id="IPR001304">
    <property type="entry name" value="C-type_lectin-like"/>
</dbReference>
<dbReference type="EnsemblMetazoa" id="LLOJ005331-RA">
    <property type="protein sequence ID" value="LLOJ005331-PA"/>
    <property type="gene ID" value="LLOJ005331"/>
</dbReference>
<reference evidence="4" key="3">
    <citation type="submission" date="2020-05" db="UniProtKB">
        <authorList>
            <consortium name="EnsemblMetazoa"/>
        </authorList>
    </citation>
    <scope>IDENTIFICATION</scope>
    <source>
        <strain evidence="4">Jacobina</strain>
    </source>
</reference>
<dbReference type="EMBL" id="GITU01002156">
    <property type="protein sequence ID" value="MBC1170859.1"/>
    <property type="molecule type" value="Transcribed_RNA"/>
</dbReference>
<feature type="domain" description="C-type lectin" evidence="2">
    <location>
        <begin position="1"/>
        <end position="117"/>
    </location>
</feature>
<evidence type="ECO:0000313" key="4">
    <source>
        <dbReference type="EnsemblMetazoa" id="LLOJ005331-PA"/>
    </source>
</evidence>
<dbReference type="SUPFAM" id="SSF56436">
    <property type="entry name" value="C-type lectin-like"/>
    <property type="match status" value="1"/>
</dbReference>
<dbReference type="EMBL" id="AJWK01016888">
    <property type="status" value="NOT_ANNOTATED_CDS"/>
    <property type="molecule type" value="Genomic_DNA"/>
</dbReference>
<dbReference type="PANTHER" id="PTHR22803">
    <property type="entry name" value="MANNOSE, PHOSPHOLIPASE, LECTIN RECEPTOR RELATED"/>
    <property type="match status" value="1"/>
</dbReference>
<keyword evidence="3" id="KW-0430">Lectin</keyword>
<keyword evidence="1" id="KW-1015">Disulfide bond</keyword>
<dbReference type="InterPro" id="IPR016187">
    <property type="entry name" value="CTDL_fold"/>
</dbReference>
<dbReference type="CDD" id="cd00037">
    <property type="entry name" value="CLECT"/>
    <property type="match status" value="1"/>
</dbReference>
<dbReference type="AlphaFoldDB" id="A0A1B0CL44"/>
<organism evidence="4 5">
    <name type="scientific">Lutzomyia longipalpis</name>
    <name type="common">Sand fly</name>
    <dbReference type="NCBI Taxonomy" id="7200"/>
    <lineage>
        <taxon>Eukaryota</taxon>
        <taxon>Metazoa</taxon>
        <taxon>Ecdysozoa</taxon>
        <taxon>Arthropoda</taxon>
        <taxon>Hexapoda</taxon>
        <taxon>Insecta</taxon>
        <taxon>Pterygota</taxon>
        <taxon>Neoptera</taxon>
        <taxon>Endopterygota</taxon>
        <taxon>Diptera</taxon>
        <taxon>Nematocera</taxon>
        <taxon>Psychodoidea</taxon>
        <taxon>Psychodidae</taxon>
        <taxon>Lutzomyia</taxon>
        <taxon>Lutzomyia</taxon>
    </lineage>
</organism>
<evidence type="ECO:0000259" key="2">
    <source>
        <dbReference type="PROSITE" id="PS50041"/>
    </source>
</evidence>
<dbReference type="VEuPathDB" id="VectorBase:LLONM1_000977"/>
<dbReference type="SMART" id="SM00034">
    <property type="entry name" value="CLECT"/>
    <property type="match status" value="1"/>
</dbReference>
<evidence type="ECO:0000313" key="5">
    <source>
        <dbReference type="Proteomes" id="UP000092461"/>
    </source>
</evidence>
<dbReference type="Proteomes" id="UP000092461">
    <property type="component" value="Unassembled WGS sequence"/>
</dbReference>
<protein>
    <submittedName>
        <fullName evidence="3">Putative c-type lectin</fullName>
    </submittedName>
</protein>
<evidence type="ECO:0000313" key="3">
    <source>
        <dbReference type="EMBL" id="MBC1170859.1"/>
    </source>
</evidence>
<dbReference type="VEuPathDB" id="VectorBase:LLOJ005331"/>
<dbReference type="GO" id="GO:0030246">
    <property type="term" value="F:carbohydrate binding"/>
    <property type="evidence" value="ECO:0007669"/>
    <property type="project" value="UniProtKB-KW"/>
</dbReference>
<dbReference type="InterPro" id="IPR050111">
    <property type="entry name" value="C-type_lectin/snaclec_domain"/>
</dbReference>
<dbReference type="Pfam" id="PF00059">
    <property type="entry name" value="Lectin_C"/>
    <property type="match status" value="1"/>
</dbReference>
<dbReference type="InterPro" id="IPR016186">
    <property type="entry name" value="C-type_lectin-like/link_sf"/>
</dbReference>
<keyword evidence="5" id="KW-1185">Reference proteome</keyword>